<reference evidence="2" key="3">
    <citation type="submission" date="2015-04" db="UniProtKB">
        <authorList>
            <consortium name="EnsemblPlants"/>
        </authorList>
    </citation>
    <scope>IDENTIFICATION</scope>
    <source>
        <strain evidence="2">cv. Jemalong A17</strain>
    </source>
</reference>
<evidence type="ECO:0000313" key="1">
    <source>
        <dbReference type="EMBL" id="AES90691.1"/>
    </source>
</evidence>
<sequence>MAERSKAPVLRTGPRERAWVQNPLLTFLFFYFHHSIYFDSLFHIPDNHCYGSSTSRINYDVACLYYHIFCLHCGEEAHTPVDCETVTRWMKKKNSDFQITTTTTRIIANTKPCPKCKIHIEKNNEIYKCFVSPSTFNLIQIQSVFSTILRQLHYALCPYIIHGYT</sequence>
<dbReference type="GO" id="GO:0004842">
    <property type="term" value="F:ubiquitin-protein transferase activity"/>
    <property type="evidence" value="ECO:0007669"/>
    <property type="project" value="InterPro"/>
</dbReference>
<proteinExistence type="predicted"/>
<dbReference type="Gene3D" id="1.20.120.1750">
    <property type="match status" value="1"/>
</dbReference>
<dbReference type="EMBL" id="CM001220">
    <property type="protein sequence ID" value="AES90691.1"/>
    <property type="molecule type" value="Genomic_DNA"/>
</dbReference>
<dbReference type="Proteomes" id="UP000002051">
    <property type="component" value="Chromosome 4"/>
</dbReference>
<dbReference type="eggNOG" id="KOG1815">
    <property type="taxonomic scope" value="Eukaryota"/>
</dbReference>
<dbReference type="PANTHER" id="PTHR11685">
    <property type="entry name" value="RBR FAMILY RING FINGER AND IBR DOMAIN-CONTAINING"/>
    <property type="match status" value="1"/>
</dbReference>
<dbReference type="HOGENOM" id="CLU_1613280_0_0_1"/>
<accession>G7JDZ0</accession>
<dbReference type="InterPro" id="IPR031127">
    <property type="entry name" value="E3_UB_ligase_RBR"/>
</dbReference>
<dbReference type="EnsemblPlants" id="AES90691">
    <property type="protein sequence ID" value="AES90691"/>
    <property type="gene ID" value="MTR_4g096720"/>
</dbReference>
<dbReference type="STRING" id="3880.G7JDZ0"/>
<name>G7JDZ0_MEDTR</name>
<gene>
    <name evidence="1" type="ordered locus">MTR_4g096720</name>
</gene>
<reference evidence="1 3" key="1">
    <citation type="journal article" date="2011" name="Nature">
        <title>The Medicago genome provides insight into the evolution of rhizobial symbioses.</title>
        <authorList>
            <person name="Young N.D."/>
            <person name="Debelle F."/>
            <person name="Oldroyd G.E."/>
            <person name="Geurts R."/>
            <person name="Cannon S.B."/>
            <person name="Udvardi M.K."/>
            <person name="Benedito V.A."/>
            <person name="Mayer K.F."/>
            <person name="Gouzy J."/>
            <person name="Schoof H."/>
            <person name="Van de Peer Y."/>
            <person name="Proost S."/>
            <person name="Cook D.R."/>
            <person name="Meyers B.C."/>
            <person name="Spannagl M."/>
            <person name="Cheung F."/>
            <person name="De Mita S."/>
            <person name="Krishnakumar V."/>
            <person name="Gundlach H."/>
            <person name="Zhou S."/>
            <person name="Mudge J."/>
            <person name="Bharti A.K."/>
            <person name="Murray J.D."/>
            <person name="Naoumkina M.A."/>
            <person name="Rosen B."/>
            <person name="Silverstein K.A."/>
            <person name="Tang H."/>
            <person name="Rombauts S."/>
            <person name="Zhao P.X."/>
            <person name="Zhou P."/>
            <person name="Barbe V."/>
            <person name="Bardou P."/>
            <person name="Bechner M."/>
            <person name="Bellec A."/>
            <person name="Berger A."/>
            <person name="Berges H."/>
            <person name="Bidwell S."/>
            <person name="Bisseling T."/>
            <person name="Choisne N."/>
            <person name="Couloux A."/>
            <person name="Denny R."/>
            <person name="Deshpande S."/>
            <person name="Dai X."/>
            <person name="Doyle J.J."/>
            <person name="Dudez A.M."/>
            <person name="Farmer A.D."/>
            <person name="Fouteau S."/>
            <person name="Franken C."/>
            <person name="Gibelin C."/>
            <person name="Gish J."/>
            <person name="Goldstein S."/>
            <person name="Gonzalez A.J."/>
            <person name="Green P.J."/>
            <person name="Hallab A."/>
            <person name="Hartog M."/>
            <person name="Hua A."/>
            <person name="Humphray S.J."/>
            <person name="Jeong D.H."/>
            <person name="Jing Y."/>
            <person name="Jocker A."/>
            <person name="Kenton S.M."/>
            <person name="Kim D.J."/>
            <person name="Klee K."/>
            <person name="Lai H."/>
            <person name="Lang C."/>
            <person name="Lin S."/>
            <person name="Macmil S.L."/>
            <person name="Magdelenat G."/>
            <person name="Matthews L."/>
            <person name="McCorrison J."/>
            <person name="Monaghan E.L."/>
            <person name="Mun J.H."/>
            <person name="Najar F.Z."/>
            <person name="Nicholson C."/>
            <person name="Noirot C."/>
            <person name="O'Bleness M."/>
            <person name="Paule C.R."/>
            <person name="Poulain J."/>
            <person name="Prion F."/>
            <person name="Qin B."/>
            <person name="Qu C."/>
            <person name="Retzel E.F."/>
            <person name="Riddle C."/>
            <person name="Sallet E."/>
            <person name="Samain S."/>
            <person name="Samson N."/>
            <person name="Sanders I."/>
            <person name="Saurat O."/>
            <person name="Scarpelli C."/>
            <person name="Schiex T."/>
            <person name="Segurens B."/>
            <person name="Severin A.J."/>
            <person name="Sherrier D.J."/>
            <person name="Shi R."/>
            <person name="Sims S."/>
            <person name="Singer S.R."/>
            <person name="Sinharoy S."/>
            <person name="Sterck L."/>
            <person name="Viollet A."/>
            <person name="Wang B.B."/>
            <person name="Wang K."/>
            <person name="Wang M."/>
            <person name="Wang X."/>
            <person name="Warfsmann J."/>
            <person name="Weissenbach J."/>
            <person name="White D.D."/>
            <person name="White J.D."/>
            <person name="Wiley G.B."/>
            <person name="Wincker P."/>
            <person name="Xing Y."/>
            <person name="Yang L."/>
            <person name="Yao Z."/>
            <person name="Ying F."/>
            <person name="Zhai J."/>
            <person name="Zhou L."/>
            <person name="Zuber A."/>
            <person name="Denarie J."/>
            <person name="Dixon R.A."/>
            <person name="May G.D."/>
            <person name="Schwartz D.C."/>
            <person name="Rogers J."/>
            <person name="Quetier F."/>
            <person name="Town C.D."/>
            <person name="Roe B.A."/>
        </authorList>
    </citation>
    <scope>NUCLEOTIDE SEQUENCE [LARGE SCALE GENOMIC DNA]</scope>
    <source>
        <strain evidence="1">A17</strain>
        <strain evidence="2 3">cv. Jemalong A17</strain>
    </source>
</reference>
<dbReference type="PaxDb" id="3880-AES90691"/>
<keyword evidence="3" id="KW-1185">Reference proteome</keyword>
<evidence type="ECO:0000313" key="3">
    <source>
        <dbReference type="Proteomes" id="UP000002051"/>
    </source>
</evidence>
<protein>
    <submittedName>
        <fullName evidence="1 2">Uncharacterized protein</fullName>
    </submittedName>
</protein>
<dbReference type="GO" id="GO:0016567">
    <property type="term" value="P:protein ubiquitination"/>
    <property type="evidence" value="ECO:0007669"/>
    <property type="project" value="InterPro"/>
</dbReference>
<reference evidence="1 3" key="2">
    <citation type="journal article" date="2014" name="BMC Genomics">
        <title>An improved genome release (version Mt4.0) for the model legume Medicago truncatula.</title>
        <authorList>
            <person name="Tang H."/>
            <person name="Krishnakumar V."/>
            <person name="Bidwell S."/>
            <person name="Rosen B."/>
            <person name="Chan A."/>
            <person name="Zhou S."/>
            <person name="Gentzbittel L."/>
            <person name="Childs K.L."/>
            <person name="Yandell M."/>
            <person name="Gundlach H."/>
            <person name="Mayer K.F."/>
            <person name="Schwartz D.C."/>
            <person name="Town C.D."/>
        </authorList>
    </citation>
    <scope>GENOME REANNOTATION</scope>
    <source>
        <strain evidence="2 3">cv. Jemalong A17</strain>
    </source>
</reference>
<evidence type="ECO:0000313" key="2">
    <source>
        <dbReference type="EnsemblPlants" id="AES90691"/>
    </source>
</evidence>
<dbReference type="AlphaFoldDB" id="G7JDZ0"/>
<organism evidence="1 3">
    <name type="scientific">Medicago truncatula</name>
    <name type="common">Barrel medic</name>
    <name type="synonym">Medicago tribuloides</name>
    <dbReference type="NCBI Taxonomy" id="3880"/>
    <lineage>
        <taxon>Eukaryota</taxon>
        <taxon>Viridiplantae</taxon>
        <taxon>Streptophyta</taxon>
        <taxon>Embryophyta</taxon>
        <taxon>Tracheophyta</taxon>
        <taxon>Spermatophyta</taxon>
        <taxon>Magnoliopsida</taxon>
        <taxon>eudicotyledons</taxon>
        <taxon>Gunneridae</taxon>
        <taxon>Pentapetalae</taxon>
        <taxon>rosids</taxon>
        <taxon>fabids</taxon>
        <taxon>Fabales</taxon>
        <taxon>Fabaceae</taxon>
        <taxon>Papilionoideae</taxon>
        <taxon>50 kb inversion clade</taxon>
        <taxon>NPAAA clade</taxon>
        <taxon>Hologalegina</taxon>
        <taxon>IRL clade</taxon>
        <taxon>Trifolieae</taxon>
        <taxon>Medicago</taxon>
    </lineage>
</organism>